<dbReference type="Gene3D" id="3.30.160.60">
    <property type="entry name" value="Classic Zinc Finger"/>
    <property type="match status" value="2"/>
</dbReference>
<evidence type="ECO:0000259" key="2">
    <source>
        <dbReference type="PROSITE" id="PS50157"/>
    </source>
</evidence>
<dbReference type="GO" id="GO:0008270">
    <property type="term" value="F:zinc ion binding"/>
    <property type="evidence" value="ECO:0007669"/>
    <property type="project" value="UniProtKB-KW"/>
</dbReference>
<accession>A0A8B8FAJ9</accession>
<dbReference type="PANTHER" id="PTHR31511:SF12">
    <property type="entry name" value="RHO TERMINATION FACTOR N-TERMINAL DOMAIN-CONTAINING PROTEIN"/>
    <property type="match status" value="1"/>
</dbReference>
<evidence type="ECO:0000256" key="1">
    <source>
        <dbReference type="PROSITE-ProRule" id="PRU00042"/>
    </source>
</evidence>
<dbReference type="RefSeq" id="XP_025407427.1">
    <property type="nucleotide sequence ID" value="XM_025551642.1"/>
</dbReference>
<keyword evidence="1" id="KW-0479">Metal-binding</keyword>
<dbReference type="Proteomes" id="UP000694846">
    <property type="component" value="Unplaced"/>
</dbReference>
<dbReference type="SUPFAM" id="SSF57667">
    <property type="entry name" value="beta-beta-alpha zinc fingers"/>
    <property type="match status" value="1"/>
</dbReference>
<dbReference type="Pfam" id="PF00096">
    <property type="entry name" value="zf-C2H2"/>
    <property type="match status" value="1"/>
</dbReference>
<dbReference type="InterPro" id="IPR013087">
    <property type="entry name" value="Znf_C2H2_type"/>
</dbReference>
<gene>
    <name evidence="4" type="primary">LOC112681382</name>
</gene>
<dbReference type="GeneID" id="112681382"/>
<dbReference type="SMART" id="SM00355">
    <property type="entry name" value="ZnF_C2H2"/>
    <property type="match status" value="2"/>
</dbReference>
<evidence type="ECO:0000313" key="3">
    <source>
        <dbReference type="Proteomes" id="UP000694846"/>
    </source>
</evidence>
<feature type="domain" description="C2H2-type" evidence="2">
    <location>
        <begin position="30"/>
        <end position="58"/>
    </location>
</feature>
<name>A0A8B8FAJ9_9HEMI</name>
<keyword evidence="3" id="KW-1185">Reference proteome</keyword>
<keyword evidence="1" id="KW-0862">Zinc</keyword>
<dbReference type="PROSITE" id="PS50157">
    <property type="entry name" value="ZINC_FINGER_C2H2_2"/>
    <property type="match status" value="2"/>
</dbReference>
<dbReference type="AlphaFoldDB" id="A0A8B8FAJ9"/>
<organism evidence="3 4">
    <name type="scientific">Sipha flava</name>
    <name type="common">yellow sugarcane aphid</name>
    <dbReference type="NCBI Taxonomy" id="143950"/>
    <lineage>
        <taxon>Eukaryota</taxon>
        <taxon>Metazoa</taxon>
        <taxon>Ecdysozoa</taxon>
        <taxon>Arthropoda</taxon>
        <taxon>Hexapoda</taxon>
        <taxon>Insecta</taxon>
        <taxon>Pterygota</taxon>
        <taxon>Neoptera</taxon>
        <taxon>Paraneoptera</taxon>
        <taxon>Hemiptera</taxon>
        <taxon>Sternorrhyncha</taxon>
        <taxon>Aphidomorpha</taxon>
        <taxon>Aphidoidea</taxon>
        <taxon>Aphididae</taxon>
        <taxon>Sipha</taxon>
    </lineage>
</organism>
<keyword evidence="1" id="KW-0863">Zinc-finger</keyword>
<dbReference type="OrthoDB" id="6600300at2759"/>
<protein>
    <submittedName>
        <fullName evidence="4">PR domain zinc finger protein 15-like</fullName>
    </submittedName>
</protein>
<sequence>MSFKCVSFDKTYASKSSLTRHQKTHDGAVFKCEVCSKIYQRRDYLVKHVQIVHRKTMESMRKRMKMELLSCERRFMKLVNCPTFKYCTTYNENLAAVSLHNKIIDFCKPINIGFAVFDISKTLMYDYHYNVMKRHYRENIQLLYTDTNSLV</sequence>
<evidence type="ECO:0000313" key="4">
    <source>
        <dbReference type="RefSeq" id="XP_025407427.1"/>
    </source>
</evidence>
<dbReference type="PROSITE" id="PS00028">
    <property type="entry name" value="ZINC_FINGER_C2H2_1"/>
    <property type="match status" value="1"/>
</dbReference>
<feature type="domain" description="C2H2-type" evidence="2">
    <location>
        <begin position="3"/>
        <end position="27"/>
    </location>
</feature>
<proteinExistence type="predicted"/>
<dbReference type="InterPro" id="IPR036236">
    <property type="entry name" value="Znf_C2H2_sf"/>
</dbReference>
<reference evidence="4" key="1">
    <citation type="submission" date="2025-08" db="UniProtKB">
        <authorList>
            <consortium name="RefSeq"/>
        </authorList>
    </citation>
    <scope>IDENTIFICATION</scope>
    <source>
        <tissue evidence="4">Whole body</tissue>
    </source>
</reference>
<dbReference type="PANTHER" id="PTHR31511">
    <property type="entry name" value="PROTEIN CBG23764"/>
    <property type="match status" value="1"/>
</dbReference>